<dbReference type="Proteomes" id="UP001576784">
    <property type="component" value="Unassembled WGS sequence"/>
</dbReference>
<accession>A0ABV4XXV8</accession>
<dbReference type="EMBL" id="JBHFNR010000202">
    <property type="protein sequence ID" value="MFB2896496.1"/>
    <property type="molecule type" value="Genomic_DNA"/>
</dbReference>
<protein>
    <submittedName>
        <fullName evidence="1">Uncharacterized protein</fullName>
    </submittedName>
</protein>
<gene>
    <name evidence="1" type="ORF">ACE1CI_26590</name>
</gene>
<sequence length="58" mass="6603">MPNYSLLESNLPNNKQPKLRAILNLGTLRDRTPPKMQKRYAILARYANVLLFFSGAIA</sequence>
<reference evidence="1 2" key="1">
    <citation type="submission" date="2024-09" db="EMBL/GenBank/DDBJ databases">
        <title>Floridaenema gen nov. (Aerosakkonemataceae, Aerosakkonematales ord. nov., Cyanobacteria) from benthic tropical and subtropical fresh waters, with the description of four new species.</title>
        <authorList>
            <person name="Moretto J.A."/>
            <person name="Berthold D.E."/>
            <person name="Lefler F.W."/>
            <person name="Huang I.-S."/>
            <person name="Laughinghouse H. IV."/>
        </authorList>
    </citation>
    <scope>NUCLEOTIDE SEQUENCE [LARGE SCALE GENOMIC DNA]</scope>
    <source>
        <strain evidence="1 2">BLCC-F50</strain>
    </source>
</reference>
<keyword evidence="2" id="KW-1185">Reference proteome</keyword>
<comment type="caution">
    <text evidence="1">The sequence shown here is derived from an EMBL/GenBank/DDBJ whole genome shotgun (WGS) entry which is preliminary data.</text>
</comment>
<name>A0ABV4XXV8_9CYAN</name>
<evidence type="ECO:0000313" key="1">
    <source>
        <dbReference type="EMBL" id="MFB2896496.1"/>
    </source>
</evidence>
<evidence type="ECO:0000313" key="2">
    <source>
        <dbReference type="Proteomes" id="UP001576784"/>
    </source>
</evidence>
<organism evidence="1 2">
    <name type="scientific">Floridaenema flaviceps BLCC-F50</name>
    <dbReference type="NCBI Taxonomy" id="3153642"/>
    <lineage>
        <taxon>Bacteria</taxon>
        <taxon>Bacillati</taxon>
        <taxon>Cyanobacteriota</taxon>
        <taxon>Cyanophyceae</taxon>
        <taxon>Oscillatoriophycideae</taxon>
        <taxon>Aerosakkonematales</taxon>
        <taxon>Aerosakkonemataceae</taxon>
        <taxon>Floridanema</taxon>
        <taxon>Floridanema flaviceps</taxon>
    </lineage>
</organism>
<proteinExistence type="predicted"/>